<evidence type="ECO:0000256" key="1">
    <source>
        <dbReference type="ARBA" id="ARBA00022737"/>
    </source>
</evidence>
<evidence type="ECO:0000256" key="2">
    <source>
        <dbReference type="PROSITE-ProRule" id="PRU00176"/>
    </source>
</evidence>
<name>A0A2J6RBD5_HYAVF</name>
<dbReference type="SUPFAM" id="SSF56214">
    <property type="entry name" value="4'-phosphopantetheinyl transferase"/>
    <property type="match status" value="1"/>
</dbReference>
<dbReference type="InterPro" id="IPR035979">
    <property type="entry name" value="RBD_domain_sf"/>
</dbReference>
<reference evidence="5 6" key="1">
    <citation type="submission" date="2016-04" db="EMBL/GenBank/DDBJ databases">
        <title>A degradative enzymes factory behind the ericoid mycorrhizal symbiosis.</title>
        <authorList>
            <consortium name="DOE Joint Genome Institute"/>
            <person name="Martino E."/>
            <person name="Morin E."/>
            <person name="Grelet G."/>
            <person name="Kuo A."/>
            <person name="Kohler A."/>
            <person name="Daghino S."/>
            <person name="Barry K."/>
            <person name="Choi C."/>
            <person name="Cichocki N."/>
            <person name="Clum A."/>
            <person name="Copeland A."/>
            <person name="Hainaut M."/>
            <person name="Haridas S."/>
            <person name="Labutti K."/>
            <person name="Lindquist E."/>
            <person name="Lipzen A."/>
            <person name="Khouja H.-R."/>
            <person name="Murat C."/>
            <person name="Ohm R."/>
            <person name="Olson A."/>
            <person name="Spatafora J."/>
            <person name="Veneault-Fourrey C."/>
            <person name="Henrissat B."/>
            <person name="Grigoriev I."/>
            <person name="Martin F."/>
            <person name="Perotto S."/>
        </authorList>
    </citation>
    <scope>NUCLEOTIDE SEQUENCE [LARGE SCALE GENOMIC DNA]</scope>
    <source>
        <strain evidence="5 6">F</strain>
    </source>
</reference>
<dbReference type="SUPFAM" id="SSF52540">
    <property type="entry name" value="P-loop containing nucleoside triphosphate hydrolases"/>
    <property type="match status" value="1"/>
</dbReference>
<dbReference type="InterPro" id="IPR037143">
    <property type="entry name" value="4-PPantetheinyl_Trfase_dom_sf"/>
</dbReference>
<dbReference type="Pfam" id="PF24883">
    <property type="entry name" value="NPHP3_N"/>
    <property type="match status" value="1"/>
</dbReference>
<protein>
    <recommendedName>
        <fullName evidence="4">RRM domain-containing protein</fullName>
    </recommendedName>
</protein>
<dbReference type="Gene3D" id="3.40.50.300">
    <property type="entry name" value="P-loop containing nucleotide triphosphate hydrolases"/>
    <property type="match status" value="1"/>
</dbReference>
<dbReference type="AlphaFoldDB" id="A0A2J6RBD5"/>
<organism evidence="5 6">
    <name type="scientific">Hyaloscypha variabilis (strain UAMH 11265 / GT02V1 / F)</name>
    <name type="common">Meliniomyces variabilis</name>
    <dbReference type="NCBI Taxonomy" id="1149755"/>
    <lineage>
        <taxon>Eukaryota</taxon>
        <taxon>Fungi</taxon>
        <taxon>Dikarya</taxon>
        <taxon>Ascomycota</taxon>
        <taxon>Pezizomycotina</taxon>
        <taxon>Leotiomycetes</taxon>
        <taxon>Helotiales</taxon>
        <taxon>Hyaloscyphaceae</taxon>
        <taxon>Hyaloscypha</taxon>
        <taxon>Hyaloscypha variabilis</taxon>
    </lineage>
</organism>
<dbReference type="SMART" id="SM00360">
    <property type="entry name" value="RRM"/>
    <property type="match status" value="1"/>
</dbReference>
<feature type="domain" description="RRM" evidence="4">
    <location>
        <begin position="386"/>
        <end position="469"/>
    </location>
</feature>
<dbReference type="GO" id="GO:0000287">
    <property type="term" value="F:magnesium ion binding"/>
    <property type="evidence" value="ECO:0007669"/>
    <property type="project" value="InterPro"/>
</dbReference>
<gene>
    <name evidence="5" type="ORF">L207DRAFT_569244</name>
</gene>
<dbReference type="GO" id="GO:0008897">
    <property type="term" value="F:holo-[acyl-carrier-protein] synthase activity"/>
    <property type="evidence" value="ECO:0007669"/>
    <property type="project" value="InterPro"/>
</dbReference>
<sequence>MQTMPRPFPFALNIGTDICSIDRVFAILKGSNGRRFVRRILNERERHEGLERLDGPLEQWKLAGRVSSVLEWKRKELGLTVRELDKRRYKLKAQAGGSASWAVQAMGEGVNGDGGGKKIRVTIREELRRELEREVRAEEEAEKRLSLEEAEKEIRSEEVVLARGDAELEGEEIEESAVVFGTDEIEAANKEKEKEVSKEEETSEQKKKKRLDDVDIMIRLLDDHEKELVTAAEGLWSAAEFLAGRFAAKEAAIKAHHNRKLTYHSIAIHRPPGTDPLEGSQPPVAIILPDSGDWEHGQEARISISHDGEYATATCLAFEAKPKYESGVSRTRQPSAVSETRKHIYTQLEMDDREPEEEEDEHKWRQIEEALQENDRELAGINDPRRLVKVEQLSDEATAEDVLELFKGKSEKLKVHVAVAADGKRRGYAFVSFANSRQAVKARAEADRTLLKGQKIICRWMGGKKARTRGLGMGGKRIFKGEDLGHWIEYVEPTNVERTEVHLMMNPLNISESAIAILQVSGSIISSCYAYRFRLKNAAKDASRIIHELNELRSVIDSFFLFPEVECNEEDTHNSVLRKLAEAGGPLKRCETCLNDLARKLEPKEGWTAAMLWPLREPEVMKVLQDIASIKSTVQLALAADQRKATTAIQEGITALSLQFSENSASARREKIFRWLAAPNSISNHSTARRKCYSATGQWFLKGSKFMEWSLSPSSFLWIHGIPGCGKTILCSTIIDNLAMRSEAQPGTALSCFYFDFNDSENSKSDSLIRSLIAQLSAQTTRKSSVMEHTFAKYQGRHLPTKKRSKSN</sequence>
<dbReference type="OrthoDB" id="15433at2759"/>
<feature type="region of interest" description="Disordered" evidence="3">
    <location>
        <begin position="189"/>
        <end position="208"/>
    </location>
</feature>
<dbReference type="InterPro" id="IPR000504">
    <property type="entry name" value="RRM_dom"/>
</dbReference>
<dbReference type="Gene3D" id="3.90.470.20">
    <property type="entry name" value="4'-phosphopantetheinyl transferase domain"/>
    <property type="match status" value="2"/>
</dbReference>
<keyword evidence="6" id="KW-1185">Reference proteome</keyword>
<dbReference type="PROSITE" id="PS50102">
    <property type="entry name" value="RRM"/>
    <property type="match status" value="1"/>
</dbReference>
<dbReference type="CDD" id="cd00590">
    <property type="entry name" value="RRM_SF"/>
    <property type="match status" value="1"/>
</dbReference>
<keyword evidence="1" id="KW-0677">Repeat</keyword>
<dbReference type="PANTHER" id="PTHR10039:SF16">
    <property type="entry name" value="GPI INOSITOL-DEACYLASE"/>
    <property type="match status" value="1"/>
</dbReference>
<dbReference type="InterPro" id="IPR012677">
    <property type="entry name" value="Nucleotide-bd_a/b_plait_sf"/>
</dbReference>
<evidence type="ECO:0000313" key="6">
    <source>
        <dbReference type="Proteomes" id="UP000235786"/>
    </source>
</evidence>
<dbReference type="GO" id="GO:0003723">
    <property type="term" value="F:RNA binding"/>
    <property type="evidence" value="ECO:0007669"/>
    <property type="project" value="UniProtKB-UniRule"/>
</dbReference>
<dbReference type="EMBL" id="KZ613951">
    <property type="protein sequence ID" value="PMD35822.1"/>
    <property type="molecule type" value="Genomic_DNA"/>
</dbReference>
<dbReference type="SUPFAM" id="SSF54928">
    <property type="entry name" value="RNA-binding domain, RBD"/>
    <property type="match status" value="1"/>
</dbReference>
<evidence type="ECO:0000259" key="4">
    <source>
        <dbReference type="PROSITE" id="PS50102"/>
    </source>
</evidence>
<dbReference type="PANTHER" id="PTHR10039">
    <property type="entry name" value="AMELOGENIN"/>
    <property type="match status" value="1"/>
</dbReference>
<accession>A0A2J6RBD5</accession>
<proteinExistence type="predicted"/>
<dbReference type="Gene3D" id="3.30.70.330">
    <property type="match status" value="1"/>
</dbReference>
<dbReference type="InterPro" id="IPR056884">
    <property type="entry name" value="NPHP3-like_N"/>
</dbReference>
<dbReference type="InterPro" id="IPR027417">
    <property type="entry name" value="P-loop_NTPase"/>
</dbReference>
<keyword evidence="2" id="KW-0694">RNA-binding</keyword>
<evidence type="ECO:0000313" key="5">
    <source>
        <dbReference type="EMBL" id="PMD35822.1"/>
    </source>
</evidence>
<evidence type="ECO:0000256" key="3">
    <source>
        <dbReference type="SAM" id="MobiDB-lite"/>
    </source>
</evidence>
<dbReference type="Proteomes" id="UP000235786">
    <property type="component" value="Unassembled WGS sequence"/>
</dbReference>
<dbReference type="Pfam" id="PF00076">
    <property type="entry name" value="RRM_1"/>
    <property type="match status" value="1"/>
</dbReference>